<comment type="caution">
    <text evidence="2">The sequence shown here is derived from an EMBL/GenBank/DDBJ whole genome shotgun (WGS) entry which is preliminary data.</text>
</comment>
<feature type="domain" description="F-box" evidence="1">
    <location>
        <begin position="19"/>
        <end position="70"/>
    </location>
</feature>
<dbReference type="SUPFAM" id="SSF81383">
    <property type="entry name" value="F-box domain"/>
    <property type="match status" value="1"/>
</dbReference>
<gene>
    <name evidence="2" type="ORF">PIB30_035922</name>
</gene>
<dbReference type="Gene3D" id="1.20.1280.50">
    <property type="match status" value="1"/>
</dbReference>
<reference evidence="2 3" key="1">
    <citation type="journal article" date="2023" name="Plants (Basel)">
        <title>Bridging the Gap: Combining Genomics and Transcriptomics Approaches to Understand Stylosanthes scabra, an Orphan Legume from the Brazilian Caatinga.</title>
        <authorList>
            <person name="Ferreira-Neto J.R.C."/>
            <person name="da Silva M.D."/>
            <person name="Binneck E."/>
            <person name="de Melo N.F."/>
            <person name="da Silva R.H."/>
            <person name="de Melo A.L.T.M."/>
            <person name="Pandolfi V."/>
            <person name="Bustamante F.O."/>
            <person name="Brasileiro-Vidal A.C."/>
            <person name="Benko-Iseppon A.M."/>
        </authorList>
    </citation>
    <scope>NUCLEOTIDE SEQUENCE [LARGE SCALE GENOMIC DNA]</scope>
    <source>
        <tissue evidence="2">Leaves</tissue>
    </source>
</reference>
<organism evidence="2 3">
    <name type="scientific">Stylosanthes scabra</name>
    <dbReference type="NCBI Taxonomy" id="79078"/>
    <lineage>
        <taxon>Eukaryota</taxon>
        <taxon>Viridiplantae</taxon>
        <taxon>Streptophyta</taxon>
        <taxon>Embryophyta</taxon>
        <taxon>Tracheophyta</taxon>
        <taxon>Spermatophyta</taxon>
        <taxon>Magnoliopsida</taxon>
        <taxon>eudicotyledons</taxon>
        <taxon>Gunneridae</taxon>
        <taxon>Pentapetalae</taxon>
        <taxon>rosids</taxon>
        <taxon>fabids</taxon>
        <taxon>Fabales</taxon>
        <taxon>Fabaceae</taxon>
        <taxon>Papilionoideae</taxon>
        <taxon>50 kb inversion clade</taxon>
        <taxon>dalbergioids sensu lato</taxon>
        <taxon>Dalbergieae</taxon>
        <taxon>Pterocarpus clade</taxon>
        <taxon>Stylosanthes</taxon>
    </lineage>
</organism>
<dbReference type="InterPro" id="IPR001810">
    <property type="entry name" value="F-box_dom"/>
</dbReference>
<proteinExistence type="predicted"/>
<dbReference type="Pfam" id="PF00646">
    <property type="entry name" value="F-box"/>
    <property type="match status" value="1"/>
</dbReference>
<dbReference type="Pfam" id="PF03478">
    <property type="entry name" value="Beta-prop_KIB1-4"/>
    <property type="match status" value="1"/>
</dbReference>
<dbReference type="InterPro" id="IPR050942">
    <property type="entry name" value="F-box_BR-signaling"/>
</dbReference>
<dbReference type="PANTHER" id="PTHR44259">
    <property type="entry name" value="OS07G0183000 PROTEIN-RELATED"/>
    <property type="match status" value="1"/>
</dbReference>
<dbReference type="InterPro" id="IPR036047">
    <property type="entry name" value="F-box-like_dom_sf"/>
</dbReference>
<name>A0ABU6XAZ1_9FABA</name>
<dbReference type="Proteomes" id="UP001341840">
    <property type="component" value="Unassembled WGS sequence"/>
</dbReference>
<accession>A0ABU6XAZ1</accession>
<dbReference type="EMBL" id="JASCZI010211622">
    <property type="protein sequence ID" value="MED6195225.1"/>
    <property type="molecule type" value="Genomic_DNA"/>
</dbReference>
<evidence type="ECO:0000313" key="2">
    <source>
        <dbReference type="EMBL" id="MED6195225.1"/>
    </source>
</evidence>
<evidence type="ECO:0000313" key="3">
    <source>
        <dbReference type="Proteomes" id="UP001341840"/>
    </source>
</evidence>
<keyword evidence="3" id="KW-1185">Reference proteome</keyword>
<dbReference type="CDD" id="cd09917">
    <property type="entry name" value="F-box_SF"/>
    <property type="match status" value="1"/>
</dbReference>
<dbReference type="InterPro" id="IPR005174">
    <property type="entry name" value="KIB1-4_b-propeller"/>
</dbReference>
<dbReference type="PROSITE" id="PS50181">
    <property type="entry name" value="FBOX"/>
    <property type="match status" value="1"/>
</dbReference>
<protein>
    <recommendedName>
        <fullName evidence="1">F-box domain-containing protein</fullName>
    </recommendedName>
</protein>
<sequence length="331" mass="37287">MSECEECDKMKRRKSDESEVEWCNLPGDLLSRIATYLDLIDFIRFRVVCKGWNIPHSEYNPSQRELWFLIYGEGSQCSFLKLGWQSAHSDRLYTNVNFHELDGATCLASYLGWLLLVREGAMFFFCPFSRSKIDLPSCPFTELSEHIAAFSADPTCEDCVVVVVRKSEQELELHSLRKGNKDWRKHSHRCSRSALNTVSGAGFSENKFQFLDAHDGLVTFNPDGKSSKNSWMSYRIVSHSSSKDLESLEYGIRKNMFGLLNMADRLGLKGSEDDNVSISTCGAMIFGLRWLPLLRGDSIILSETIAAAAADGQPVARHVKGITTVPWMGGK</sequence>
<evidence type="ECO:0000259" key="1">
    <source>
        <dbReference type="PROSITE" id="PS50181"/>
    </source>
</evidence>